<feature type="domain" description="N-acetyltransferase" evidence="3">
    <location>
        <begin position="9"/>
        <end position="172"/>
    </location>
</feature>
<dbReference type="AlphaFoldDB" id="A0A7X0LRZ0"/>
<keyword evidence="4" id="KW-0687">Ribonucleoprotein</keyword>
<keyword evidence="1" id="KW-0808">Transferase</keyword>
<evidence type="ECO:0000259" key="3">
    <source>
        <dbReference type="PROSITE" id="PS51186"/>
    </source>
</evidence>
<evidence type="ECO:0000313" key="5">
    <source>
        <dbReference type="Proteomes" id="UP000540423"/>
    </source>
</evidence>
<dbReference type="GO" id="GO:0016747">
    <property type="term" value="F:acyltransferase activity, transferring groups other than amino-acyl groups"/>
    <property type="evidence" value="ECO:0007669"/>
    <property type="project" value="InterPro"/>
</dbReference>
<dbReference type="GO" id="GO:0005840">
    <property type="term" value="C:ribosome"/>
    <property type="evidence" value="ECO:0007669"/>
    <property type="project" value="UniProtKB-KW"/>
</dbReference>
<dbReference type="InterPro" id="IPR050832">
    <property type="entry name" value="Bact_Acetyltransf"/>
</dbReference>
<name>A0A7X0LRZ0_9ACTN</name>
<keyword evidence="5" id="KW-1185">Reference proteome</keyword>
<evidence type="ECO:0000256" key="1">
    <source>
        <dbReference type="ARBA" id="ARBA00022679"/>
    </source>
</evidence>
<evidence type="ECO:0000256" key="2">
    <source>
        <dbReference type="ARBA" id="ARBA00023315"/>
    </source>
</evidence>
<dbReference type="InterPro" id="IPR016181">
    <property type="entry name" value="Acyl_CoA_acyltransferase"/>
</dbReference>
<organism evidence="4 5">
    <name type="scientific">Streptomyces candidus</name>
    <dbReference type="NCBI Taxonomy" id="67283"/>
    <lineage>
        <taxon>Bacteria</taxon>
        <taxon>Bacillati</taxon>
        <taxon>Actinomycetota</taxon>
        <taxon>Actinomycetes</taxon>
        <taxon>Kitasatosporales</taxon>
        <taxon>Streptomycetaceae</taxon>
        <taxon>Streptomyces</taxon>
    </lineage>
</organism>
<proteinExistence type="predicted"/>
<comment type="caution">
    <text evidence="4">The sequence shown here is derived from an EMBL/GenBank/DDBJ whole genome shotgun (WGS) entry which is preliminary data.</text>
</comment>
<dbReference type="PANTHER" id="PTHR43877">
    <property type="entry name" value="AMINOALKYLPHOSPHONATE N-ACETYLTRANSFERASE-RELATED-RELATED"/>
    <property type="match status" value="1"/>
</dbReference>
<reference evidence="4 5" key="1">
    <citation type="submission" date="2020-08" db="EMBL/GenBank/DDBJ databases">
        <title>Genomic Encyclopedia of Type Strains, Phase IV (KMG-IV): sequencing the most valuable type-strain genomes for metagenomic binning, comparative biology and taxonomic classification.</title>
        <authorList>
            <person name="Goeker M."/>
        </authorList>
    </citation>
    <scope>NUCLEOTIDE SEQUENCE [LARGE SCALE GENOMIC DNA]</scope>
    <source>
        <strain evidence="4 5">DSM 40141</strain>
    </source>
</reference>
<sequence>MNVFTAKDLTIRPAEPHEYDEVGEITARAYLDDGLLGGGERDPYLAVLRDAASRAAHAQLLVAADADGKPLGTVTYAPQGSPLQDIGVPGEAEFRMLAVAHQGRGRGAGEALVRSCIARATAEAGVVRLVMSTQPTMLGAHRIYERLGFLRTPARDWDPVPGLTLLTYERPL</sequence>
<evidence type="ECO:0000313" key="4">
    <source>
        <dbReference type="EMBL" id="MBB6437476.1"/>
    </source>
</evidence>
<dbReference type="InterPro" id="IPR000182">
    <property type="entry name" value="GNAT_dom"/>
</dbReference>
<keyword evidence="2" id="KW-0012">Acyltransferase</keyword>
<dbReference type="Proteomes" id="UP000540423">
    <property type="component" value="Unassembled WGS sequence"/>
</dbReference>
<protein>
    <submittedName>
        <fullName evidence="4">Ribosomal protein S18 acetylase RimI-like enzyme</fullName>
    </submittedName>
</protein>
<gene>
    <name evidence="4" type="ORF">HNQ79_003977</name>
</gene>
<keyword evidence="4" id="KW-0689">Ribosomal protein</keyword>
<dbReference type="Pfam" id="PF00583">
    <property type="entry name" value="Acetyltransf_1"/>
    <property type="match status" value="1"/>
</dbReference>
<dbReference type="PROSITE" id="PS51186">
    <property type="entry name" value="GNAT"/>
    <property type="match status" value="1"/>
</dbReference>
<dbReference type="EMBL" id="JACHEM010000010">
    <property type="protein sequence ID" value="MBB6437476.1"/>
    <property type="molecule type" value="Genomic_DNA"/>
</dbReference>
<dbReference type="RefSeq" id="WP_185032855.1">
    <property type="nucleotide sequence ID" value="NZ_BNBN01000014.1"/>
</dbReference>
<dbReference type="SUPFAM" id="SSF55729">
    <property type="entry name" value="Acyl-CoA N-acyltransferases (Nat)"/>
    <property type="match status" value="1"/>
</dbReference>
<dbReference type="Gene3D" id="3.40.630.30">
    <property type="match status" value="1"/>
</dbReference>
<dbReference type="PANTHER" id="PTHR43877:SF2">
    <property type="entry name" value="AMINOALKYLPHOSPHONATE N-ACETYLTRANSFERASE-RELATED"/>
    <property type="match status" value="1"/>
</dbReference>
<accession>A0A7X0LRZ0</accession>
<dbReference type="CDD" id="cd04301">
    <property type="entry name" value="NAT_SF"/>
    <property type="match status" value="1"/>
</dbReference>